<dbReference type="InterPro" id="IPR036128">
    <property type="entry name" value="Plus3-like_sf"/>
</dbReference>
<name>A0A822XHA4_NELNU</name>
<dbReference type="AlphaFoldDB" id="A0A822XHA4"/>
<dbReference type="Gene3D" id="3.90.70.200">
    <property type="entry name" value="Plus-3 domain"/>
    <property type="match status" value="1"/>
</dbReference>
<protein>
    <recommendedName>
        <fullName evidence="2">Plus3 domain-containing protein</fullName>
    </recommendedName>
</protein>
<dbReference type="PANTHER" id="PTHR38940">
    <property type="entry name" value="PLUS3 DOMAIN-CONTAINING PROTEIN"/>
    <property type="match status" value="1"/>
</dbReference>
<dbReference type="InterPro" id="IPR001878">
    <property type="entry name" value="Znf_CCHC"/>
</dbReference>
<dbReference type="GO" id="GO:0008270">
    <property type="term" value="F:zinc ion binding"/>
    <property type="evidence" value="ECO:0007669"/>
    <property type="project" value="InterPro"/>
</dbReference>
<evidence type="ECO:0000259" key="2">
    <source>
        <dbReference type="PROSITE" id="PS51360"/>
    </source>
</evidence>
<feature type="compositionally biased region" description="Polar residues" evidence="1">
    <location>
        <begin position="315"/>
        <end position="328"/>
    </location>
</feature>
<feature type="compositionally biased region" description="Polar residues" evidence="1">
    <location>
        <begin position="263"/>
        <end position="276"/>
    </location>
</feature>
<feature type="region of interest" description="Disordered" evidence="1">
    <location>
        <begin position="197"/>
        <end position="219"/>
    </location>
</feature>
<evidence type="ECO:0000256" key="1">
    <source>
        <dbReference type="SAM" id="MobiDB-lite"/>
    </source>
</evidence>
<proteinExistence type="predicted"/>
<evidence type="ECO:0000313" key="3">
    <source>
        <dbReference type="EMBL" id="DAD19770.1"/>
    </source>
</evidence>
<reference evidence="3 4" key="1">
    <citation type="journal article" date="2020" name="Mol. Biol. Evol.">
        <title>Distinct Expression and Methylation Patterns for Genes with Different Fates following a Single Whole-Genome Duplication in Flowering Plants.</title>
        <authorList>
            <person name="Shi T."/>
            <person name="Rahmani R.S."/>
            <person name="Gugger P.F."/>
            <person name="Wang M."/>
            <person name="Li H."/>
            <person name="Zhang Y."/>
            <person name="Li Z."/>
            <person name="Wang Q."/>
            <person name="Van de Peer Y."/>
            <person name="Marchal K."/>
            <person name="Chen J."/>
        </authorList>
    </citation>
    <scope>NUCLEOTIDE SEQUENCE [LARGE SCALE GENOMIC DNA]</scope>
    <source>
        <tissue evidence="3">Leaf</tissue>
    </source>
</reference>
<dbReference type="SMART" id="SM00719">
    <property type="entry name" value="Plus3"/>
    <property type="match status" value="1"/>
</dbReference>
<dbReference type="EMBL" id="DUZY01000001">
    <property type="protein sequence ID" value="DAD19770.1"/>
    <property type="molecule type" value="Genomic_DNA"/>
</dbReference>
<dbReference type="Proteomes" id="UP000607653">
    <property type="component" value="Unassembled WGS sequence"/>
</dbReference>
<feature type="compositionally biased region" description="Basic and acidic residues" evidence="1">
    <location>
        <begin position="290"/>
        <end position="314"/>
    </location>
</feature>
<feature type="domain" description="Plus3" evidence="2">
    <location>
        <begin position="1098"/>
        <end position="1227"/>
    </location>
</feature>
<feature type="compositionally biased region" description="Polar residues" evidence="1">
    <location>
        <begin position="197"/>
        <end position="207"/>
    </location>
</feature>
<organism evidence="3 4">
    <name type="scientific">Nelumbo nucifera</name>
    <name type="common">Sacred lotus</name>
    <dbReference type="NCBI Taxonomy" id="4432"/>
    <lineage>
        <taxon>Eukaryota</taxon>
        <taxon>Viridiplantae</taxon>
        <taxon>Streptophyta</taxon>
        <taxon>Embryophyta</taxon>
        <taxon>Tracheophyta</taxon>
        <taxon>Spermatophyta</taxon>
        <taxon>Magnoliopsida</taxon>
        <taxon>Proteales</taxon>
        <taxon>Nelumbonaceae</taxon>
        <taxon>Nelumbo</taxon>
    </lineage>
</organism>
<comment type="caution">
    <text evidence="3">The sequence shown here is derived from an EMBL/GenBank/DDBJ whole genome shotgun (WGS) entry which is preliminary data.</text>
</comment>
<dbReference type="SMART" id="SM00343">
    <property type="entry name" value="ZnF_C2HC"/>
    <property type="match status" value="2"/>
</dbReference>
<dbReference type="PANTHER" id="PTHR38940:SF4">
    <property type="entry name" value="OS01G0775100 PROTEIN"/>
    <property type="match status" value="1"/>
</dbReference>
<feature type="region of interest" description="Disordered" evidence="1">
    <location>
        <begin position="353"/>
        <end position="378"/>
    </location>
</feature>
<sequence>MHSRSLSFGNGKSVFEIKDLFANKGQGSEVSTLLVDWHWFIGMEITALDSVGLPGFPPELAILPKINVENNNDESMKELRLTPDSSNQCTERGLNDDSGAGANAASRSDMMFVTANPLSELVWSPHRGLSLKCAECSFAERKPSILWGGGSNMVLSLPQSIKSKEINNDGHEAGGTSTSLGMASHFVCSTDRVRSPRSTMDITSVSGKASDEHTMGSGGDMEVLNTTKETSVLDTSQKLLDHSDHKEKDKSFAAYIPTETSKTEANTISSLPNNTCIPGPENGETAHFLSKQDEQKHDSSQAESRSRYVHKETSSDPFVTTRVGNGNNDTEDIEVASASEGFPVRQCKSLNSAAPILTAPSRKRGRLASDNDEEGKNKMKLTDFSLEKCELTDENALEPLKGESTCAEVDVILTPKPSDEIKHVKQQNKRKLLKEQGASSETSPNNRELCLHQREDKDKFLYGEEIKIPKEEDDSHESVESCNSAGLSSAGKRPWSFEQKLVVGDKRLKKQIHENPGSSSLMKQHSSFMTWISNMMKGLSQTDPDVPSSLALTVRPHHGHGCFDQHSMSHDNQNPGYGSMGFQTMFRALCSPNKMVQETRTLNLVHQSGEIPKEPELVDEVRDNNFTLPACGEDDKLHKQSIVPSENFNLEMSQHREGNSNVADISSAHTAFPMVNHKSDGAENNNSGKIASGTVKCRVSSSTSSFRKDSESPYEGKETCKFGFIDPNKSSTSVPNRSSFLGSSWITRFSLKVPNSESSSPICKENADIPAEYCSEGTGILPHPQNCIVTKDQNYLEDAMENSVEHQMDIASRKFNRSAVNSSASLALKETEGQFDQKFKSKLKVILPSQRFKSSEDMASVFARRLDALRHIITSEIADSATCVIRTCLFCGIRGHNLQDCSEIIESEIEDLIRNINSYGGCEESPCLCIRCFQLNHWAVACPNVSLKRESHLDGDASLVNLSSDKNHQNPENNTITHWIERYLRLSENKDRKCQDSTKLTTHDSQSSRMDDKALACKNAKKFSSGKAIVNDFLLDSKPGKDILANNTCEGTKKHRVSVEYVLNGKKIASNFMENESKDNLISSFSNHITRQIPDVPRGTFEAIRKLRLSRADILKWMKSPISAFSLEGFFVRLRLGKWEEGLGGTGYYVAYINGMSRDRSVEGSEIPLSVDIGGFKSIVESRYLSNHDFIEDELMAWWCTISRSTRKLPSEEDLKMKLEERKKFGF</sequence>
<feature type="region of interest" description="Disordered" evidence="1">
    <location>
        <begin position="423"/>
        <end position="447"/>
    </location>
</feature>
<feature type="region of interest" description="Disordered" evidence="1">
    <location>
        <begin position="263"/>
        <end position="330"/>
    </location>
</feature>
<evidence type="ECO:0000313" key="4">
    <source>
        <dbReference type="Proteomes" id="UP000607653"/>
    </source>
</evidence>
<dbReference type="GO" id="GO:0003677">
    <property type="term" value="F:DNA binding"/>
    <property type="evidence" value="ECO:0007669"/>
    <property type="project" value="InterPro"/>
</dbReference>
<dbReference type="PROSITE" id="PS51360">
    <property type="entry name" value="PLUS3"/>
    <property type="match status" value="1"/>
</dbReference>
<feature type="region of interest" description="Disordered" evidence="1">
    <location>
        <begin position="82"/>
        <end position="101"/>
    </location>
</feature>
<dbReference type="InterPro" id="IPR004343">
    <property type="entry name" value="Plus-3_dom"/>
</dbReference>
<keyword evidence="4" id="KW-1185">Reference proteome</keyword>
<dbReference type="SUPFAM" id="SSF159042">
    <property type="entry name" value="Plus3-like"/>
    <property type="match status" value="1"/>
</dbReference>
<gene>
    <name evidence="3" type="ORF">HUJ06_021233</name>
</gene>
<dbReference type="Pfam" id="PF03126">
    <property type="entry name" value="Plus-3"/>
    <property type="match status" value="1"/>
</dbReference>
<feature type="compositionally biased region" description="Polar residues" evidence="1">
    <location>
        <begin position="437"/>
        <end position="446"/>
    </location>
</feature>
<accession>A0A822XHA4</accession>